<dbReference type="InterPro" id="IPR036412">
    <property type="entry name" value="HAD-like_sf"/>
</dbReference>
<dbReference type="GO" id="GO:0009651">
    <property type="term" value="P:response to salt stress"/>
    <property type="evidence" value="ECO:0007669"/>
    <property type="project" value="UniProtKB-ARBA"/>
</dbReference>
<organism evidence="3 4">
    <name type="scientific">Austropuccinia psidii MF-1</name>
    <dbReference type="NCBI Taxonomy" id="1389203"/>
    <lineage>
        <taxon>Eukaryota</taxon>
        <taxon>Fungi</taxon>
        <taxon>Dikarya</taxon>
        <taxon>Basidiomycota</taxon>
        <taxon>Pucciniomycotina</taxon>
        <taxon>Pucciniomycetes</taxon>
        <taxon>Pucciniales</taxon>
        <taxon>Sphaerophragmiaceae</taxon>
        <taxon>Austropuccinia</taxon>
    </lineage>
</organism>
<comment type="caution">
    <text evidence="3">The sequence shown here is derived from an EMBL/GenBank/DDBJ whole genome shotgun (WGS) entry which is preliminary data.</text>
</comment>
<feature type="compositionally biased region" description="Polar residues" evidence="1">
    <location>
        <begin position="348"/>
        <end position="365"/>
    </location>
</feature>
<evidence type="ECO:0000313" key="4">
    <source>
        <dbReference type="Proteomes" id="UP000765509"/>
    </source>
</evidence>
<feature type="compositionally biased region" description="Low complexity" evidence="1">
    <location>
        <begin position="239"/>
        <end position="265"/>
    </location>
</feature>
<dbReference type="GO" id="GO:0034198">
    <property type="term" value="P:cellular response to amino acid starvation"/>
    <property type="evidence" value="ECO:0007669"/>
    <property type="project" value="UniProtKB-ARBA"/>
</dbReference>
<dbReference type="PANTHER" id="PTHR12210">
    <property type="entry name" value="DULLARD PROTEIN PHOSPHATASE"/>
    <property type="match status" value="1"/>
</dbReference>
<feature type="compositionally biased region" description="Low complexity" evidence="1">
    <location>
        <begin position="1"/>
        <end position="26"/>
    </location>
</feature>
<dbReference type="NCBIfam" id="TIGR02251">
    <property type="entry name" value="HIF-SF_euk"/>
    <property type="match status" value="1"/>
</dbReference>
<dbReference type="GO" id="GO:0016791">
    <property type="term" value="F:phosphatase activity"/>
    <property type="evidence" value="ECO:0007669"/>
    <property type="project" value="InterPro"/>
</dbReference>
<sequence>MSSSSSKSSIKSSKSSKSSKSQSNSIKKSKNQALIDKQANLNQAIQNSITQENQTQPSGFSTSIENLNHPKNLNDHSNHHHHHHSIENLNSHQTHSIIPKIVKSHSEEFDPLVQNNLHLTSKINHLSLSPQIDSIIHPSDQSLPASREGTCHTTATTTEQTLVESNESLNSANDPNQTLLNIPSKSQKIIQSNPSHSNSNSINLNQSINQSKSIDFSSSNHLQSNQMTNNNNLIQSELSNNNNHNHTDSNKNGNNNNQASANNNSKPITSSPDDQSINPQSNPINPSTSKNLSKSTLINQQTNKPKNRNRKKIIRFLLPCFHSSSHDDDPSTPQPIKSNSNSKSKSKPLTSHEMSQSKNPSQHPLTTSSISSASITNPQPTKSPISIVKHLKQPIKQSSNYSTISLPPRSSRRNNSDHLLPKLVSDTVTPAGAAAATSAANIHGSAGVQLPIDETEGVLSAAVVPPGKDALAIKKSASVSKLNSRNYSRSDNIGGSSEDPNSDRESLRIDETDHDDELDGMEDDEEDRIVAMGGIGIPVGEDGVARPLLADLDTIHQGRKCLVLDLDETLVHSSFKMIPQSDFIVPVEIENTIHNVYVIKRPGVDQFMKKMGEIYEIVVFTASLSKYADPVLDKLDIHRVVKHRLFRESCYNHKGNYVKDLSQLGRPIGETIIIDNSPASYIFHPSNAVPVSSWFNDPHDTELTDLAAFLADIAHVPDVRGILDPRL</sequence>
<feature type="region of interest" description="Disordered" evidence="1">
    <location>
        <begin position="235"/>
        <end position="310"/>
    </location>
</feature>
<feature type="compositionally biased region" description="Polar residues" evidence="1">
    <location>
        <begin position="266"/>
        <end position="302"/>
    </location>
</feature>
<dbReference type="InterPro" id="IPR050365">
    <property type="entry name" value="TIM50"/>
</dbReference>
<dbReference type="Proteomes" id="UP000765509">
    <property type="component" value="Unassembled WGS sequence"/>
</dbReference>
<dbReference type="OrthoDB" id="277011at2759"/>
<feature type="compositionally biased region" description="Acidic residues" evidence="1">
    <location>
        <begin position="512"/>
        <end position="523"/>
    </location>
</feature>
<dbReference type="GO" id="GO:0045944">
    <property type="term" value="P:positive regulation of transcription by RNA polymerase II"/>
    <property type="evidence" value="ECO:0007669"/>
    <property type="project" value="UniProtKB-ARBA"/>
</dbReference>
<feature type="compositionally biased region" description="Polar residues" evidence="1">
    <location>
        <begin position="395"/>
        <end position="405"/>
    </location>
</feature>
<proteinExistence type="predicted"/>
<dbReference type="SUPFAM" id="SSF56784">
    <property type="entry name" value="HAD-like"/>
    <property type="match status" value="1"/>
</dbReference>
<dbReference type="SMART" id="SM00577">
    <property type="entry name" value="CPDc"/>
    <property type="match status" value="1"/>
</dbReference>
<dbReference type="FunFam" id="3.40.50.1000:FF:000043">
    <property type="entry name" value="General stress response phosphoprotein phosphatase Psr1/2"/>
    <property type="match status" value="1"/>
</dbReference>
<gene>
    <name evidence="3" type="ORF">O181_001982</name>
</gene>
<feature type="region of interest" description="Disordered" evidence="1">
    <location>
        <begin position="484"/>
        <end position="523"/>
    </location>
</feature>
<protein>
    <recommendedName>
        <fullName evidence="2">FCP1 homology domain-containing protein</fullName>
    </recommendedName>
</protein>
<keyword evidence="4" id="KW-1185">Reference proteome</keyword>
<dbReference type="EMBL" id="AVOT02000315">
    <property type="protein sequence ID" value="MBW0462267.1"/>
    <property type="molecule type" value="Genomic_DNA"/>
</dbReference>
<feature type="compositionally biased region" description="Polar residues" evidence="1">
    <location>
        <begin position="484"/>
        <end position="499"/>
    </location>
</feature>
<evidence type="ECO:0000256" key="1">
    <source>
        <dbReference type="SAM" id="MobiDB-lite"/>
    </source>
</evidence>
<dbReference type="InterPro" id="IPR023214">
    <property type="entry name" value="HAD_sf"/>
</dbReference>
<dbReference type="InterPro" id="IPR004274">
    <property type="entry name" value="FCP1_dom"/>
</dbReference>
<dbReference type="PROSITE" id="PS50969">
    <property type="entry name" value="FCP1"/>
    <property type="match status" value="1"/>
</dbReference>
<evidence type="ECO:0000313" key="3">
    <source>
        <dbReference type="EMBL" id="MBW0462267.1"/>
    </source>
</evidence>
<feature type="domain" description="FCP1 homology" evidence="2">
    <location>
        <begin position="555"/>
        <end position="713"/>
    </location>
</feature>
<feature type="compositionally biased region" description="Low complexity" evidence="1">
    <location>
        <begin position="366"/>
        <end position="376"/>
    </location>
</feature>
<dbReference type="Pfam" id="PF03031">
    <property type="entry name" value="NIF"/>
    <property type="match status" value="1"/>
</dbReference>
<accession>A0A9Q3GDK2</accession>
<dbReference type="Gene3D" id="3.40.50.1000">
    <property type="entry name" value="HAD superfamily/HAD-like"/>
    <property type="match status" value="1"/>
</dbReference>
<dbReference type="GO" id="GO:1904262">
    <property type="term" value="P:negative regulation of TORC1 signaling"/>
    <property type="evidence" value="ECO:0007669"/>
    <property type="project" value="UniProtKB-ARBA"/>
</dbReference>
<feature type="compositionally biased region" description="Basic and acidic residues" evidence="1">
    <location>
        <begin position="501"/>
        <end position="511"/>
    </location>
</feature>
<evidence type="ECO:0000259" key="2">
    <source>
        <dbReference type="PROSITE" id="PS50969"/>
    </source>
</evidence>
<dbReference type="CDD" id="cd07521">
    <property type="entry name" value="HAD_FCP1-like"/>
    <property type="match status" value="1"/>
</dbReference>
<reference evidence="3" key="1">
    <citation type="submission" date="2021-03" db="EMBL/GenBank/DDBJ databases">
        <title>Draft genome sequence of rust myrtle Austropuccinia psidii MF-1, a brazilian biotype.</title>
        <authorList>
            <person name="Quecine M.C."/>
            <person name="Pachon D.M.R."/>
            <person name="Bonatelli M.L."/>
            <person name="Correr F.H."/>
            <person name="Franceschini L.M."/>
            <person name="Leite T.F."/>
            <person name="Margarido G.R.A."/>
            <person name="Almeida C.A."/>
            <person name="Ferrarezi J.A."/>
            <person name="Labate C.A."/>
        </authorList>
    </citation>
    <scope>NUCLEOTIDE SEQUENCE</scope>
    <source>
        <strain evidence="3">MF-1</strain>
    </source>
</reference>
<feature type="region of interest" description="Disordered" evidence="1">
    <location>
        <begin position="1"/>
        <end position="32"/>
    </location>
</feature>
<dbReference type="InterPro" id="IPR011948">
    <property type="entry name" value="Dullard_phosphatase"/>
</dbReference>
<name>A0A9Q3GDK2_9BASI</name>
<feature type="compositionally biased region" description="Polar residues" evidence="1">
    <location>
        <begin position="50"/>
        <end position="71"/>
    </location>
</feature>
<dbReference type="AlphaFoldDB" id="A0A9Q3GDK2"/>
<feature type="region of interest" description="Disordered" evidence="1">
    <location>
        <begin position="50"/>
        <end position="93"/>
    </location>
</feature>
<feature type="region of interest" description="Disordered" evidence="1">
    <location>
        <begin position="323"/>
        <end position="417"/>
    </location>
</feature>